<name>A0ABV1L5H7_9GAMM</name>
<dbReference type="InterPro" id="IPR011010">
    <property type="entry name" value="DNA_brk_join_enz"/>
</dbReference>
<dbReference type="InterPro" id="IPR050090">
    <property type="entry name" value="Tyrosine_recombinase_XerCD"/>
</dbReference>
<dbReference type="CDD" id="cd00796">
    <property type="entry name" value="INT_Rci_Hp1_C"/>
    <property type="match status" value="1"/>
</dbReference>
<dbReference type="Gene3D" id="1.10.443.10">
    <property type="entry name" value="Intergrase catalytic core"/>
    <property type="match status" value="1"/>
</dbReference>
<dbReference type="SUPFAM" id="SSF56349">
    <property type="entry name" value="DNA breaking-rejoining enzymes"/>
    <property type="match status" value="1"/>
</dbReference>
<keyword evidence="3" id="KW-0233">DNA recombination</keyword>
<keyword evidence="2 4" id="KW-0238">DNA-binding</keyword>
<dbReference type="Pfam" id="PF00589">
    <property type="entry name" value="Phage_integrase"/>
    <property type="match status" value="1"/>
</dbReference>
<evidence type="ECO:0000256" key="2">
    <source>
        <dbReference type="ARBA" id="ARBA00023125"/>
    </source>
</evidence>
<evidence type="ECO:0000259" key="6">
    <source>
        <dbReference type="PROSITE" id="PS51900"/>
    </source>
</evidence>
<reference evidence="7 8" key="1">
    <citation type="submission" date="2024-04" db="EMBL/GenBank/DDBJ databases">
        <title>Role of Flies in the Dissemination of Carbapenem-Resistant Enterobacteriaceae (CRE): An Epidemiological and Genomic Study in China.</title>
        <authorList>
            <person name="Kaichao C."/>
            <person name="Zhang R."/>
            <person name="Chen S."/>
        </authorList>
    </citation>
    <scope>NUCLEOTIDE SEQUENCE [LARGE SCALE GENOMIC DNA]</scope>
    <source>
        <strain evidence="8">fly-1011</strain>
    </source>
</reference>
<accession>A0ABV1L5H7</accession>
<dbReference type="InterPro" id="IPR044068">
    <property type="entry name" value="CB"/>
</dbReference>
<dbReference type="EMBL" id="JBEEWF010000001">
    <property type="protein sequence ID" value="MEQ5346998.1"/>
    <property type="molecule type" value="Genomic_DNA"/>
</dbReference>
<evidence type="ECO:0000256" key="1">
    <source>
        <dbReference type="ARBA" id="ARBA00022908"/>
    </source>
</evidence>
<comment type="caution">
    <text evidence="7">The sequence shown here is derived from an EMBL/GenBank/DDBJ whole genome shotgun (WGS) entry which is preliminary data.</text>
</comment>
<evidence type="ECO:0000256" key="3">
    <source>
        <dbReference type="ARBA" id="ARBA00023172"/>
    </source>
</evidence>
<dbReference type="PANTHER" id="PTHR30349:SF93">
    <property type="entry name" value="FELS-2 PROPHAGE PROTEIN"/>
    <property type="match status" value="1"/>
</dbReference>
<organism evidence="7 8">
    <name type="scientific">Proteus genomosp. 6</name>
    <dbReference type="NCBI Taxonomy" id="1311820"/>
    <lineage>
        <taxon>Bacteria</taxon>
        <taxon>Pseudomonadati</taxon>
        <taxon>Pseudomonadota</taxon>
        <taxon>Gammaproteobacteria</taxon>
        <taxon>Enterobacterales</taxon>
        <taxon>Morganellaceae</taxon>
        <taxon>Proteus</taxon>
    </lineage>
</organism>
<keyword evidence="8" id="KW-1185">Reference proteome</keyword>
<dbReference type="PROSITE" id="PS51898">
    <property type="entry name" value="TYR_RECOMBINASE"/>
    <property type="match status" value="1"/>
</dbReference>
<evidence type="ECO:0000256" key="4">
    <source>
        <dbReference type="PROSITE-ProRule" id="PRU01248"/>
    </source>
</evidence>
<dbReference type="InterPro" id="IPR013762">
    <property type="entry name" value="Integrase-like_cat_sf"/>
</dbReference>
<evidence type="ECO:0000259" key="5">
    <source>
        <dbReference type="PROSITE" id="PS51898"/>
    </source>
</evidence>
<dbReference type="PANTHER" id="PTHR30349">
    <property type="entry name" value="PHAGE INTEGRASE-RELATED"/>
    <property type="match status" value="1"/>
</dbReference>
<feature type="domain" description="Core-binding (CB)" evidence="6">
    <location>
        <begin position="59"/>
        <end position="138"/>
    </location>
</feature>
<dbReference type="Proteomes" id="UP001436462">
    <property type="component" value="Unassembled WGS sequence"/>
</dbReference>
<feature type="domain" description="Tyr recombinase" evidence="5">
    <location>
        <begin position="160"/>
        <end position="317"/>
    </location>
</feature>
<sequence>MTIKKLENGQYEVDIRPAGRHGKRIRRRFEKKQEAILFERYSLANQQTKDWVETSTDIRPLSDLIDIWWEVFGKNTPYGRMTHLRVRRIAESLNNPPVCQLTDKQLVLYRELRLASGVKASTINRDISALSGMFTALKKTDFFLSKHPVQGISRLKQQTTEMSYLTDNEIQQLLALLEGDNLKVAVLCLSTGARWGEALKLKREHVIQNKVRFTYTKTNKPRIVPISQAVADMICTKKSGLLFTETSYHMFRRAIKKVKPSMALGQATHALRHTFATHFMMNGGSIITLQRILGHTNLQQTLTYAHFAPDFLQDAIQYNPLKGSTELLV</sequence>
<protein>
    <submittedName>
        <fullName evidence="7">Tyrosine-type recombinase/integrase</fullName>
    </submittedName>
</protein>
<dbReference type="InterPro" id="IPR057084">
    <property type="entry name" value="Int_N"/>
</dbReference>
<keyword evidence="1" id="KW-0229">DNA integration</keyword>
<evidence type="ECO:0000313" key="8">
    <source>
        <dbReference type="Proteomes" id="UP001436462"/>
    </source>
</evidence>
<evidence type="ECO:0000313" key="7">
    <source>
        <dbReference type="EMBL" id="MEQ5346998.1"/>
    </source>
</evidence>
<dbReference type="RefSeq" id="WP_109849561.1">
    <property type="nucleotide sequence ID" value="NZ_JBEEWF010000001.1"/>
</dbReference>
<dbReference type="Pfam" id="PF24624">
    <property type="entry name" value="Int_N"/>
    <property type="match status" value="1"/>
</dbReference>
<dbReference type="PROSITE" id="PS51900">
    <property type="entry name" value="CB"/>
    <property type="match status" value="1"/>
</dbReference>
<gene>
    <name evidence="7" type="ORF">ABN253_02260</name>
</gene>
<dbReference type="InterPro" id="IPR002104">
    <property type="entry name" value="Integrase_catalytic"/>
</dbReference>
<proteinExistence type="predicted"/>